<reference evidence="3 4" key="2">
    <citation type="journal article" date="2020" name="Front. Microbiol.">
        <title>Genetic Organization of the aprX-lipA2 Operon Affects the Proteolytic Potential of Pseudomonas Species in Milk.</title>
        <authorList>
            <person name="Maier C."/>
            <person name="Huptas C."/>
            <person name="von Neubeck M."/>
            <person name="Scherer S."/>
            <person name="Wenning M."/>
            <person name="Lucking G."/>
        </authorList>
    </citation>
    <scope>NUCLEOTIDE SEQUENCE [LARGE SCALE GENOMIC DNA]</scope>
    <source>
        <strain evidence="3 4">G4779</strain>
    </source>
</reference>
<evidence type="ECO:0000259" key="1">
    <source>
        <dbReference type="Pfam" id="PF18810"/>
    </source>
</evidence>
<organism evidence="3 4">
    <name type="scientific">Pseudomonas gessardii</name>
    <dbReference type="NCBI Taxonomy" id="78544"/>
    <lineage>
        <taxon>Bacteria</taxon>
        <taxon>Pseudomonadati</taxon>
        <taxon>Pseudomonadota</taxon>
        <taxon>Gammaproteobacteria</taxon>
        <taxon>Pseudomonadales</taxon>
        <taxon>Pseudomonadaceae</taxon>
        <taxon>Pseudomonas</taxon>
    </lineage>
</organism>
<protein>
    <recommendedName>
        <fullName evidence="1">Phage-Barnase-EndoU-ColicinE5/D-RelE like nuclease 2 domain-containing protein</fullName>
    </recommendedName>
</protein>
<accession>A0A7Y1MSH6</accession>
<dbReference type="Pfam" id="PF18810">
    <property type="entry name" value="PBECR2"/>
    <property type="match status" value="1"/>
</dbReference>
<comment type="caution">
    <text evidence="3">The sequence shown here is derived from an EMBL/GenBank/DDBJ whole genome shotgun (WGS) entry which is preliminary data.</text>
</comment>
<gene>
    <name evidence="2" type="ORF">GIW56_01350</name>
    <name evidence="3" type="ORF">HBO33_20470</name>
</gene>
<dbReference type="RefSeq" id="WP_099169248.1">
    <property type="nucleotide sequence ID" value="NZ_JAAQYN010000001.1"/>
</dbReference>
<dbReference type="EMBL" id="JAAQYP010000037">
    <property type="protein sequence ID" value="NNA97544.1"/>
    <property type="molecule type" value="Genomic_DNA"/>
</dbReference>
<dbReference type="Proteomes" id="UP000814003">
    <property type="component" value="Unassembled WGS sequence"/>
</dbReference>
<keyword evidence="5" id="KW-1185">Reference proteome</keyword>
<reference evidence="2 5" key="1">
    <citation type="submission" date="2019-11" db="EMBL/GenBank/DDBJ databases">
        <title>Epiphytic Pseudomonas syringae from cherry orchards.</title>
        <authorList>
            <person name="Hulin M.T."/>
        </authorList>
    </citation>
    <scope>NUCLEOTIDE SEQUENCE [LARGE SCALE GENOMIC DNA]</scope>
    <source>
        <strain evidence="2 5">PA-6-5B</strain>
    </source>
</reference>
<evidence type="ECO:0000313" key="3">
    <source>
        <dbReference type="EMBL" id="NNA97544.1"/>
    </source>
</evidence>
<evidence type="ECO:0000313" key="4">
    <source>
        <dbReference type="Proteomes" id="UP000542111"/>
    </source>
</evidence>
<sequence>MPCVQELKGQQTWLDYGLPDLRSLDRALRSCALEEVPAGESITEALAIIASHLGFIDSLASQVRIGSPLGGVLIQRASLRHIVEKRQDARERYVKFALDTLTGPLEIWRVAYSDGSARLAFIGAYETKRQMLVVVNIQAGNVLWNFMHTDAKALNKHRHGELLYKRYQLLSLAKKKGSSLELP</sequence>
<evidence type="ECO:0000313" key="5">
    <source>
        <dbReference type="Proteomes" id="UP000814003"/>
    </source>
</evidence>
<feature type="domain" description="Phage-Barnase-EndoU-ColicinE5/D-RelE like nuclease 2" evidence="1">
    <location>
        <begin position="68"/>
        <end position="165"/>
    </location>
</feature>
<name>A0A7Y1MSH6_9PSED</name>
<dbReference type="EMBL" id="WKED01000001">
    <property type="protein sequence ID" value="MCF5105472.1"/>
    <property type="molecule type" value="Genomic_DNA"/>
</dbReference>
<dbReference type="AlphaFoldDB" id="A0A7Y1MSH6"/>
<dbReference type="Proteomes" id="UP000542111">
    <property type="component" value="Unassembled WGS sequence"/>
</dbReference>
<evidence type="ECO:0000313" key="2">
    <source>
        <dbReference type="EMBL" id="MCF5105472.1"/>
    </source>
</evidence>
<dbReference type="InterPro" id="IPR041110">
    <property type="entry name" value="PBECR2"/>
</dbReference>
<proteinExistence type="predicted"/>